<protein>
    <recommendedName>
        <fullName evidence="3">2'-5' RNA ligase</fullName>
    </recommendedName>
</protein>
<name>F0QVS7_VULM7</name>
<keyword evidence="2" id="KW-1185">Reference proteome</keyword>
<gene>
    <name evidence="1" type="ordered locus">VMUT_1900</name>
</gene>
<evidence type="ECO:0000313" key="1">
    <source>
        <dbReference type="EMBL" id="ADY02101.1"/>
    </source>
</evidence>
<reference evidence="1 2" key="1">
    <citation type="journal article" date="2011" name="J. Bacteriol.">
        <title>Complete genome sequence of 'Vulcanisaeta moutnovskia' strain 768-28, a novel member of the hyperthermophilic crenarchaeal genus vulcanisaeta.</title>
        <authorList>
            <person name="Gumerov V.M."/>
            <person name="Mardanov A.V."/>
            <person name="Beletsky A.V."/>
            <person name="Prokofeva M.I."/>
            <person name="Bonch-Osmolovskaya E.A."/>
            <person name="Ravin N.V."/>
            <person name="Skryabin K.G."/>
        </authorList>
    </citation>
    <scope>NUCLEOTIDE SEQUENCE [LARGE SCALE GENOMIC DNA]</scope>
    <source>
        <strain evidence="1 2">768-28</strain>
    </source>
</reference>
<proteinExistence type="predicted"/>
<dbReference type="OrthoDB" id="27324at2157"/>
<evidence type="ECO:0008006" key="3">
    <source>
        <dbReference type="Google" id="ProtNLM"/>
    </source>
</evidence>
<sequence>MGYFYGVFIRDLDVTSLIRALPVMPVERENMHITITYIGDDRPSQGVDDRVGVSIGSMPCFRAKLGQLILLPSVLRPKVLAVEIINNKQLSKLRSIIVSILRDSGISMNDKYSGEFKPHITIAYIKSKKVNPQNILETTREMGIEKELLNKSLLIENVSLILARGNNYREISRHKLQC</sequence>
<accession>F0QVS7</accession>
<dbReference type="Pfam" id="PF13563">
    <property type="entry name" value="2_5_RNA_ligase2"/>
    <property type="match status" value="1"/>
</dbReference>
<dbReference type="GeneID" id="10289552"/>
<dbReference type="EMBL" id="CP002529">
    <property type="protein sequence ID" value="ADY02101.1"/>
    <property type="molecule type" value="Genomic_DNA"/>
</dbReference>
<dbReference type="KEGG" id="vmo:VMUT_1900"/>
<dbReference type="HOGENOM" id="CLU_1507468_0_0_2"/>
<dbReference type="SUPFAM" id="SSF55144">
    <property type="entry name" value="LigT-like"/>
    <property type="match status" value="1"/>
</dbReference>
<dbReference type="InterPro" id="IPR009097">
    <property type="entry name" value="Cyclic_Pdiesterase"/>
</dbReference>
<evidence type="ECO:0000313" key="2">
    <source>
        <dbReference type="Proteomes" id="UP000007485"/>
    </source>
</evidence>
<dbReference type="Gene3D" id="3.90.1140.10">
    <property type="entry name" value="Cyclic phosphodiesterase"/>
    <property type="match status" value="1"/>
</dbReference>
<dbReference type="AlphaFoldDB" id="F0QVS7"/>
<dbReference type="eggNOG" id="arCOG01736">
    <property type="taxonomic scope" value="Archaea"/>
</dbReference>
<dbReference type="Proteomes" id="UP000007485">
    <property type="component" value="Chromosome"/>
</dbReference>
<organism evidence="1 2">
    <name type="scientific">Vulcanisaeta moutnovskia (strain 768-28)</name>
    <dbReference type="NCBI Taxonomy" id="985053"/>
    <lineage>
        <taxon>Archaea</taxon>
        <taxon>Thermoproteota</taxon>
        <taxon>Thermoprotei</taxon>
        <taxon>Thermoproteales</taxon>
        <taxon>Thermoproteaceae</taxon>
        <taxon>Vulcanisaeta</taxon>
    </lineage>
</organism>
<dbReference type="RefSeq" id="WP_013605263.1">
    <property type="nucleotide sequence ID" value="NC_015151.1"/>
</dbReference>